<dbReference type="GO" id="GO:0004135">
    <property type="term" value="F:amylo-alpha-1,6-glucosidase activity"/>
    <property type="evidence" value="ECO:0007669"/>
    <property type="project" value="InterPro"/>
</dbReference>
<dbReference type="GO" id="GO:0005980">
    <property type="term" value="P:glycogen catabolic process"/>
    <property type="evidence" value="ECO:0007669"/>
    <property type="project" value="InterPro"/>
</dbReference>
<dbReference type="GO" id="GO:0019156">
    <property type="term" value="F:isoamylase activity"/>
    <property type="evidence" value="ECO:0007669"/>
    <property type="project" value="UniProtKB-EC"/>
</dbReference>
<dbReference type="PANTHER" id="PTHR43002">
    <property type="entry name" value="GLYCOGEN DEBRANCHING ENZYME"/>
    <property type="match status" value="1"/>
</dbReference>
<dbReference type="InterPro" id="IPR013783">
    <property type="entry name" value="Ig-like_fold"/>
</dbReference>
<dbReference type="InterPro" id="IPR044505">
    <property type="entry name" value="GlgX_Isoamylase_N_E_set"/>
</dbReference>
<dbReference type="EMBL" id="JGYV01000035">
    <property type="protein sequence ID" value="KFI57093.1"/>
    <property type="molecule type" value="Genomic_DNA"/>
</dbReference>
<dbReference type="InterPro" id="IPR006047">
    <property type="entry name" value="GH13_cat_dom"/>
</dbReference>
<dbReference type="SUPFAM" id="SSF81296">
    <property type="entry name" value="E set domains"/>
    <property type="match status" value="1"/>
</dbReference>
<evidence type="ECO:0000259" key="3">
    <source>
        <dbReference type="SMART" id="SM00642"/>
    </source>
</evidence>
<dbReference type="Gene3D" id="2.60.40.10">
    <property type="entry name" value="Immunoglobulins"/>
    <property type="match status" value="1"/>
</dbReference>
<evidence type="ECO:0000313" key="5">
    <source>
        <dbReference type="Proteomes" id="UP000029067"/>
    </source>
</evidence>
<organism evidence="4 5">
    <name type="scientific">Bifidobacterium cuniculi</name>
    <dbReference type="NCBI Taxonomy" id="1688"/>
    <lineage>
        <taxon>Bacteria</taxon>
        <taxon>Bacillati</taxon>
        <taxon>Actinomycetota</taxon>
        <taxon>Actinomycetes</taxon>
        <taxon>Bifidobacteriales</taxon>
        <taxon>Bifidobacteriaceae</taxon>
        <taxon>Bifidobacterium</taxon>
    </lineage>
</organism>
<gene>
    <name evidence="4" type="ORF">BCUN_1974</name>
</gene>
<feature type="region of interest" description="Disordered" evidence="2">
    <location>
        <begin position="551"/>
        <end position="575"/>
    </location>
</feature>
<protein>
    <submittedName>
        <fullName evidence="4">Glycogen operon protein GlgX</fullName>
        <ecNumber evidence="4">3.2.1.68</ecNumber>
    </submittedName>
</protein>
<dbReference type="CDD" id="cd02856">
    <property type="entry name" value="E_set_GDE_Isoamylase_N"/>
    <property type="match status" value="1"/>
</dbReference>
<dbReference type="AlphaFoldDB" id="A0A087AE93"/>
<dbReference type="Gene3D" id="2.60.40.1180">
    <property type="entry name" value="Golgi alpha-mannosidase II"/>
    <property type="match status" value="1"/>
</dbReference>
<dbReference type="SUPFAM" id="SSF51011">
    <property type="entry name" value="Glycosyl hydrolase domain"/>
    <property type="match status" value="1"/>
</dbReference>
<reference evidence="4 5" key="1">
    <citation type="submission" date="2014-03" db="EMBL/GenBank/DDBJ databases">
        <title>Genomics of Bifidobacteria.</title>
        <authorList>
            <person name="Ventura M."/>
            <person name="Milani C."/>
            <person name="Lugli G.A."/>
        </authorList>
    </citation>
    <scope>NUCLEOTIDE SEQUENCE [LARGE SCALE GENOMIC DNA]</scope>
    <source>
        <strain evidence="4 5">LMG 10738</strain>
    </source>
</reference>
<feature type="compositionally biased region" description="Polar residues" evidence="2">
    <location>
        <begin position="558"/>
        <end position="567"/>
    </location>
</feature>
<dbReference type="InterPro" id="IPR017853">
    <property type="entry name" value="GH"/>
</dbReference>
<feature type="domain" description="Glycosyl hydrolase family 13 catalytic" evidence="3">
    <location>
        <begin position="229"/>
        <end position="644"/>
    </location>
</feature>
<dbReference type="CDD" id="cd11326">
    <property type="entry name" value="AmyAc_Glg_debranch"/>
    <property type="match status" value="1"/>
</dbReference>
<dbReference type="Pfam" id="PF00128">
    <property type="entry name" value="Alpha-amylase"/>
    <property type="match status" value="1"/>
</dbReference>
<dbReference type="InterPro" id="IPR014756">
    <property type="entry name" value="Ig_E-set"/>
</dbReference>
<dbReference type="InterPro" id="IPR013780">
    <property type="entry name" value="Glyco_hydro_b"/>
</dbReference>
<keyword evidence="5" id="KW-1185">Reference proteome</keyword>
<dbReference type="SMART" id="SM00642">
    <property type="entry name" value="Aamy"/>
    <property type="match status" value="1"/>
</dbReference>
<keyword evidence="4" id="KW-0378">Hydrolase</keyword>
<proteinExistence type="inferred from homology"/>
<dbReference type="eggNOG" id="COG1523">
    <property type="taxonomic scope" value="Bacteria"/>
</dbReference>
<dbReference type="SUPFAM" id="SSF51445">
    <property type="entry name" value="(Trans)glycosidases"/>
    <property type="match status" value="1"/>
</dbReference>
<feature type="region of interest" description="Disordered" evidence="2">
    <location>
        <begin position="745"/>
        <end position="784"/>
    </location>
</feature>
<sequence>MVGRPLAGRIRTPTILGMQLPQLHRYATRPGLFFTADGGADVVARSETAEQLWFSVLEPLEAPSKFFNEAVRLPDSAEYSLIEQMRRYPICTRMLKGMRMRETLFRMDGPRYGLWYLHLPKAWTGMHYGYRADGAWDPEHGLRFNPYKFLLDPYGKGIEGAMALDPAPFAYECAIEDGLVRGDAWGSMSTLDSVGKMPMSVAIDDRDATKHDADPSHPHVPWSKTVIYELHVKGFTANATWLPEEKRGTYAGLADPITLSYLQGLGVTSIELLPIMAKQPEVFLQEHGKTNYWGYSTLGFFAPEPSYATETARRGGAQAVRREVIEMVRALHDAGFEVIMDVVFNHTCEGGNEGPSMCWRGLDNVSFYRHPAGDAGRLEDTTGCGNTIDFTETHNITFAVDALSYWAKRIGIDGFRFDLGVSLARLNGDFTPYHPFLYALRSDPMLGNLKLIMEPWDVGPQGWRTGQFLSPFAEWNDRFRDATRRFWVSQTADPSHPQVGMQEMATRLCGSADLFATDPGRGATNSVNYITCHDGFTLNDLTQYAHKHNELNGEQNRDGSTNNNSANFGVEGPTDDPLVAQMRERVCMDLLGTLLLSLGTPMLLAGDEFGNTQYGNNNAYCQDNELTWLGWDWLIDESKTPQFRRMESVSRLIAVRKSLDIYNHEGFFTRLSQLGLLKQSSRVQWQLPDGTTPIERDWFDLSRRAFTMRLRGNDEQDVLIVVNGGSDDRRFHLPADAQWHLLWSSTESQGERPSPGTAIERVEFGPEPSLWPQTSPPSYDPDQAPVFPAVTTLGAAEQLVRESRAHAAQDGAHAHDLPLPGQDLHGGRHSRWPVEPDRPPTEHAGPVEMPDRLDTAIRANVSPAACPSVPVVRPESYAEPAYLDDQAPNVWTVPALSINILLQEQRPED</sequence>
<accession>A0A087AE93</accession>
<feature type="compositionally biased region" description="Basic and acidic residues" evidence="2">
    <location>
        <begin position="832"/>
        <end position="841"/>
    </location>
</feature>
<dbReference type="STRING" id="1688.BCUN_1974"/>
<comment type="caution">
    <text evidence="4">The sequence shown here is derived from an EMBL/GenBank/DDBJ whole genome shotgun (WGS) entry which is preliminary data.</text>
</comment>
<comment type="similarity">
    <text evidence="1">Belongs to the glycosyl hydrolase 13 family.</text>
</comment>
<evidence type="ECO:0000256" key="1">
    <source>
        <dbReference type="ARBA" id="ARBA00008061"/>
    </source>
</evidence>
<feature type="region of interest" description="Disordered" evidence="2">
    <location>
        <begin position="802"/>
        <end position="848"/>
    </location>
</feature>
<dbReference type="NCBIfam" id="TIGR02100">
    <property type="entry name" value="glgX_debranch"/>
    <property type="match status" value="1"/>
</dbReference>
<evidence type="ECO:0000313" key="4">
    <source>
        <dbReference type="EMBL" id="KFI57093.1"/>
    </source>
</evidence>
<name>A0A087AE93_9BIFI</name>
<evidence type="ECO:0000256" key="2">
    <source>
        <dbReference type="SAM" id="MobiDB-lite"/>
    </source>
</evidence>
<dbReference type="InterPro" id="IPR011837">
    <property type="entry name" value="Glycogen_debranch_GlgX"/>
</dbReference>
<dbReference type="EC" id="3.2.1.68" evidence="4"/>
<dbReference type="Proteomes" id="UP000029067">
    <property type="component" value="Unassembled WGS sequence"/>
</dbReference>
<dbReference type="Gene3D" id="3.20.20.80">
    <property type="entry name" value="Glycosidases"/>
    <property type="match status" value="1"/>
</dbReference>
<keyword evidence="4" id="KW-0326">Glycosidase</keyword>
<feature type="compositionally biased region" description="Basic and acidic residues" evidence="2">
    <location>
        <begin position="802"/>
        <end position="816"/>
    </location>
</feature>